<dbReference type="SUPFAM" id="SSF54909">
    <property type="entry name" value="Dimeric alpha+beta barrel"/>
    <property type="match status" value="1"/>
</dbReference>
<evidence type="ECO:0000313" key="4">
    <source>
        <dbReference type="Proteomes" id="UP000319980"/>
    </source>
</evidence>
<comment type="similarity">
    <text evidence="1">Belongs to the YciI family.</text>
</comment>
<dbReference type="RefSeq" id="WP_146388489.1">
    <property type="nucleotide sequence ID" value="NZ_VOHK01000005.1"/>
</dbReference>
<dbReference type="PANTHER" id="PTHR35174">
    <property type="entry name" value="BLL7171 PROTEIN-RELATED"/>
    <property type="match status" value="1"/>
</dbReference>
<evidence type="ECO:0000259" key="2">
    <source>
        <dbReference type="Pfam" id="PF03795"/>
    </source>
</evidence>
<accession>A0A5C5TZ73</accession>
<dbReference type="InterPro" id="IPR011008">
    <property type="entry name" value="Dimeric_a/b-barrel"/>
</dbReference>
<organism evidence="3 4">
    <name type="scientific">Luteimonas marina</name>
    <dbReference type="NCBI Taxonomy" id="488485"/>
    <lineage>
        <taxon>Bacteria</taxon>
        <taxon>Pseudomonadati</taxon>
        <taxon>Pseudomonadota</taxon>
        <taxon>Gammaproteobacteria</taxon>
        <taxon>Lysobacterales</taxon>
        <taxon>Lysobacteraceae</taxon>
        <taxon>Luteimonas</taxon>
    </lineage>
</organism>
<keyword evidence="4" id="KW-1185">Reference proteome</keyword>
<gene>
    <name evidence="3" type="ORF">FQY83_13565</name>
</gene>
<comment type="caution">
    <text evidence="3">The sequence shown here is derived from an EMBL/GenBank/DDBJ whole genome shotgun (WGS) entry which is preliminary data.</text>
</comment>
<dbReference type="EMBL" id="VOHK01000005">
    <property type="protein sequence ID" value="TWT19373.1"/>
    <property type="molecule type" value="Genomic_DNA"/>
</dbReference>
<dbReference type="AlphaFoldDB" id="A0A5C5TZ73"/>
<name>A0A5C5TZ73_9GAMM</name>
<dbReference type="OrthoDB" id="9807535at2"/>
<evidence type="ECO:0000256" key="1">
    <source>
        <dbReference type="ARBA" id="ARBA00007689"/>
    </source>
</evidence>
<dbReference type="Proteomes" id="UP000319980">
    <property type="component" value="Unassembled WGS sequence"/>
</dbReference>
<dbReference type="Gene3D" id="3.30.70.1060">
    <property type="entry name" value="Dimeric alpha+beta barrel"/>
    <property type="match status" value="1"/>
</dbReference>
<reference evidence="3 4" key="1">
    <citation type="journal article" date="2008" name="Int. J. Syst. Evol. Microbiol.">
        <title>Luteimonas marina sp. nov., isolated from seawater.</title>
        <authorList>
            <person name="Baik K.S."/>
            <person name="Park S.C."/>
            <person name="Kim M.S."/>
            <person name="Kim E.M."/>
            <person name="Park C."/>
            <person name="Chun J."/>
            <person name="Seong C.N."/>
        </authorList>
    </citation>
    <scope>NUCLEOTIDE SEQUENCE [LARGE SCALE GENOMIC DNA]</scope>
    <source>
        <strain evidence="3 4">FR1330</strain>
    </source>
</reference>
<proteinExistence type="inferred from homology"/>
<dbReference type="Pfam" id="PF03795">
    <property type="entry name" value="YCII"/>
    <property type="match status" value="1"/>
</dbReference>
<feature type="domain" description="YCII-related" evidence="2">
    <location>
        <begin position="25"/>
        <end position="110"/>
    </location>
</feature>
<protein>
    <recommendedName>
        <fullName evidence="2">YCII-related domain-containing protein</fullName>
    </recommendedName>
</protein>
<dbReference type="InterPro" id="IPR005545">
    <property type="entry name" value="YCII"/>
</dbReference>
<sequence length="129" mass="14422">MPLDPDLREFLVLSRGQWRRDAAPEAIQASIDAFYPWLEGHIAAGRMKTGERLAREGATVSRKGFVVDGPFGETKELVGGYWFVLARTLEEAAALLSTSPTLEHGLFYELRPLELERASAYVRTNETPD</sequence>
<evidence type="ECO:0000313" key="3">
    <source>
        <dbReference type="EMBL" id="TWT19373.1"/>
    </source>
</evidence>